<evidence type="ECO:0000313" key="4">
    <source>
        <dbReference type="Proteomes" id="UP000501316"/>
    </source>
</evidence>
<dbReference type="InterPro" id="IPR007395">
    <property type="entry name" value="Zn_peptidase_2"/>
</dbReference>
<protein>
    <submittedName>
        <fullName evidence="2">Peptidase</fullName>
    </submittedName>
</protein>
<accession>A0A859DTF7</accession>
<reference evidence="3" key="2">
    <citation type="journal article" date="2021" name="Appl. Environ. Microbiol.">
        <title>Adaptability of a Caproate-Producing Bacterium Contributes to Its Dominance in an Anaerobic Fermentation System.</title>
        <authorList>
            <person name="Wang H."/>
            <person name="Gu Y."/>
            <person name="Zhou W."/>
            <person name="Zhao D."/>
            <person name="Qiao Z."/>
            <person name="Zheng J."/>
            <person name="Gao J."/>
            <person name="Chen X."/>
            <person name="Ren C."/>
            <person name="Xu Y."/>
        </authorList>
    </citation>
    <scope>NUCLEOTIDE SEQUENCE</scope>
    <source>
        <strain evidence="3">JNU-WLY1368</strain>
    </source>
</reference>
<reference evidence="3" key="3">
    <citation type="journal article" date="2022" name="Int. J. Syst. Evol. Microbiol.">
        <title>Caproicibacterium lactatifermentans sp. nov., isolated from pit clay used for the production of Chinese strong aroma-type liquor.</title>
        <authorList>
            <person name="Wang H."/>
            <person name="Gu Y."/>
            <person name="Zhao D."/>
            <person name="Qiao Z."/>
            <person name="Zheng J."/>
            <person name="Gao J."/>
            <person name="Ren C."/>
            <person name="Xu Y."/>
        </authorList>
    </citation>
    <scope>NUCLEOTIDE SEQUENCE</scope>
    <source>
        <strain evidence="3">JNU-WLY1368</strain>
    </source>
</reference>
<keyword evidence="1" id="KW-0812">Transmembrane</keyword>
<keyword evidence="1" id="KW-1133">Transmembrane helix</keyword>
<dbReference type="Pfam" id="PF04298">
    <property type="entry name" value="Zn_peptidase_2"/>
    <property type="match status" value="1"/>
</dbReference>
<dbReference type="PANTHER" id="PTHR36434">
    <property type="entry name" value="MEMBRANE PROTEASE YUGP-RELATED"/>
    <property type="match status" value="1"/>
</dbReference>
<organism evidence="2 4">
    <name type="scientific">Caproicibacterium lactatifermentans</name>
    <dbReference type="NCBI Taxonomy" id="2666138"/>
    <lineage>
        <taxon>Bacteria</taxon>
        <taxon>Bacillati</taxon>
        <taxon>Bacillota</taxon>
        <taxon>Clostridia</taxon>
        <taxon>Eubacteriales</taxon>
        <taxon>Oscillospiraceae</taxon>
        <taxon>Caproicibacterium</taxon>
    </lineage>
</organism>
<dbReference type="Proteomes" id="UP000509623">
    <property type="component" value="Chromosome"/>
</dbReference>
<feature type="transmembrane region" description="Helical" evidence="1">
    <location>
        <begin position="201"/>
        <end position="221"/>
    </location>
</feature>
<dbReference type="KEGG" id="clf:GJQ69_05595"/>
<feature type="transmembrane region" description="Helical" evidence="1">
    <location>
        <begin position="137"/>
        <end position="165"/>
    </location>
</feature>
<dbReference type="AlphaFoldDB" id="A0A859DTF7"/>
<evidence type="ECO:0000313" key="3">
    <source>
        <dbReference type="EMBL" id="QKO31234.1"/>
    </source>
</evidence>
<keyword evidence="1" id="KW-0472">Membrane</keyword>
<evidence type="ECO:0000313" key="2">
    <source>
        <dbReference type="EMBL" id="QKN24785.1"/>
    </source>
</evidence>
<dbReference type="EMBL" id="CP046051">
    <property type="protein sequence ID" value="QKN24785.1"/>
    <property type="molecule type" value="Genomic_DNA"/>
</dbReference>
<dbReference type="EMBL" id="CP046161">
    <property type="protein sequence ID" value="QKO31234.1"/>
    <property type="molecule type" value="Genomic_DNA"/>
</dbReference>
<evidence type="ECO:0000313" key="5">
    <source>
        <dbReference type="Proteomes" id="UP000509623"/>
    </source>
</evidence>
<name>A0A859DTF7_9FIRM</name>
<dbReference type="PANTHER" id="PTHR36434:SF1">
    <property type="entry name" value="MEMBRANE PROTEASE YUGP-RELATED"/>
    <property type="match status" value="1"/>
</dbReference>
<feature type="transmembrane region" description="Helical" evidence="1">
    <location>
        <begin position="6"/>
        <end position="24"/>
    </location>
</feature>
<dbReference type="Proteomes" id="UP000501316">
    <property type="component" value="Chromosome"/>
</dbReference>
<gene>
    <name evidence="2" type="ORF">GJQ69_05595</name>
    <name evidence="3" type="ORF">GKP14_07945</name>
</gene>
<dbReference type="RefSeq" id="WP_086035671.1">
    <property type="nucleotide sequence ID" value="NZ_JBMNVS010000011.1"/>
</dbReference>
<reference evidence="4 5" key="1">
    <citation type="submission" date="2019-11" db="EMBL/GenBank/DDBJ databases">
        <authorList>
            <person name="Ren C."/>
            <person name="Wang H."/>
            <person name="Xu Y."/>
        </authorList>
    </citation>
    <scope>NUCLEOTIDE SEQUENCE [LARGE SCALE GENOMIC DNA]</scope>
    <source>
        <strain evidence="5">JNU-WLY1368</strain>
        <strain evidence="2 4">LBM 19010</strain>
    </source>
</reference>
<sequence>MGFYYYNYTYFLWMLPAILLTAFAQMKVQSTFRRYSRVHCLRGCTGAQAAETVAYYGGVRGLQIRRIGGSLTDNFDPRNNTISLSQDVYDSASISAVGVAAHEAGHSIQTAQGYLPNRIRTAIVPATQFASRLSFPLIFIGLILPVQYSFVVNLGILLFSIAVLFQLVTLPVEFNASARALRSLDETNLLTSDELNGARKVLSAAAMTYVAASFTALLQLVRLLMIASGRRSDDN</sequence>
<evidence type="ECO:0000256" key="1">
    <source>
        <dbReference type="SAM" id="Phobius"/>
    </source>
</evidence>
<keyword evidence="5" id="KW-1185">Reference proteome</keyword>
<proteinExistence type="predicted"/>